<comment type="subcellular location">
    <subcellularLocation>
        <location evidence="1">Cell membrane</location>
        <topology evidence="1">Multi-pass membrane protein</topology>
    </subcellularLocation>
</comment>
<evidence type="ECO:0000259" key="9">
    <source>
        <dbReference type="Pfam" id="PF13231"/>
    </source>
</evidence>
<feature type="transmembrane region" description="Helical" evidence="8">
    <location>
        <begin position="264"/>
        <end position="290"/>
    </location>
</feature>
<accession>A0A7S8EAU4</accession>
<keyword evidence="7 8" id="KW-0472">Membrane</keyword>
<feature type="transmembrane region" description="Helical" evidence="8">
    <location>
        <begin position="213"/>
        <end position="233"/>
    </location>
</feature>
<feature type="transmembrane region" description="Helical" evidence="8">
    <location>
        <begin position="329"/>
        <end position="345"/>
    </location>
</feature>
<feature type="transmembrane region" description="Helical" evidence="8">
    <location>
        <begin position="120"/>
        <end position="140"/>
    </location>
</feature>
<evidence type="ECO:0000256" key="3">
    <source>
        <dbReference type="ARBA" id="ARBA00022676"/>
    </source>
</evidence>
<dbReference type="RefSeq" id="WP_195171623.1">
    <property type="nucleotide sequence ID" value="NZ_CP062983.1"/>
</dbReference>
<gene>
    <name evidence="10" type="ORF">G4Y79_04005</name>
</gene>
<dbReference type="Pfam" id="PF13231">
    <property type="entry name" value="PMT_2"/>
    <property type="match status" value="1"/>
</dbReference>
<name>A0A7S8EAU4_9CHLR</name>
<protein>
    <submittedName>
        <fullName evidence="10">Glycosyltransferase family 39 protein</fullName>
    </submittedName>
</protein>
<proteinExistence type="predicted"/>
<keyword evidence="6 8" id="KW-1133">Transmembrane helix</keyword>
<dbReference type="GO" id="GO:0009103">
    <property type="term" value="P:lipopolysaccharide biosynthetic process"/>
    <property type="evidence" value="ECO:0007669"/>
    <property type="project" value="UniProtKB-ARBA"/>
</dbReference>
<evidence type="ECO:0000256" key="4">
    <source>
        <dbReference type="ARBA" id="ARBA00022679"/>
    </source>
</evidence>
<feature type="domain" description="Glycosyltransferase RgtA/B/C/D-like" evidence="9">
    <location>
        <begin position="92"/>
        <end position="231"/>
    </location>
</feature>
<dbReference type="KEGG" id="pmet:G4Y79_04005"/>
<dbReference type="Proteomes" id="UP000594468">
    <property type="component" value="Chromosome"/>
</dbReference>
<keyword evidence="5 8" id="KW-0812">Transmembrane</keyword>
<dbReference type="AlphaFoldDB" id="A0A7S8EAU4"/>
<feature type="transmembrane region" description="Helical" evidence="8">
    <location>
        <begin position="93"/>
        <end position="113"/>
    </location>
</feature>
<evidence type="ECO:0000256" key="2">
    <source>
        <dbReference type="ARBA" id="ARBA00022475"/>
    </source>
</evidence>
<evidence type="ECO:0000256" key="1">
    <source>
        <dbReference type="ARBA" id="ARBA00004651"/>
    </source>
</evidence>
<keyword evidence="4 10" id="KW-0808">Transferase</keyword>
<evidence type="ECO:0000256" key="6">
    <source>
        <dbReference type="ARBA" id="ARBA00022989"/>
    </source>
</evidence>
<evidence type="ECO:0000313" key="10">
    <source>
        <dbReference type="EMBL" id="QPC83557.1"/>
    </source>
</evidence>
<dbReference type="InterPro" id="IPR050297">
    <property type="entry name" value="LipidA_mod_glycosyltrf_83"/>
</dbReference>
<reference evidence="10 11" key="1">
    <citation type="submission" date="2020-02" db="EMBL/GenBank/DDBJ databases">
        <authorList>
            <person name="Zheng R.K."/>
            <person name="Sun C.M."/>
        </authorList>
    </citation>
    <scope>NUCLEOTIDE SEQUENCE [LARGE SCALE GENOMIC DNA]</scope>
    <source>
        <strain evidence="11">rifampicinis</strain>
    </source>
</reference>
<keyword evidence="3" id="KW-0328">Glycosyltransferase</keyword>
<sequence>MAADRTRRQQYHLVLFLIILIAGALRLSSYDFSLPYIDQPDEPNYYLEALKWRGYYEPGGDIPGYPPGILTINSFVQILLGDDGVLMPVTVQIVRMLSLTINLLTLVIIALIARRLAGPIAGLIAAFSWGIAPLVVSGGVYATADPYTYCFTVVAVWLALIALQDPGRSQFAIWSVAAGLLAVLFKYPALPALLPGFCVTAYFFLTAVPRRWLILLGQFVLVGVIAAFLMFIYQAGRMDIREADTLVTSGWQNVLNPAYILNNLYYVFVPIGGIPTLILIIVGLAIAFYNNRMQQKALAIVLCLLPLVGVPWLAASFSVVSTLGRIKDVLPATALACALLGLAIIEIGRLFRTRRTYATAILVATFAIIIWVPQFLADIGYIQSTQPPDRRAELRQWADQNIPAGTVLVGPENHKTFNPSWSGLVNNRQWFDWIVTDDVLEHTPAQWRDEYGISYLALEILDYNRLTKAPEGQAFLDDLFLLRALTNPPPMRGPEVMFYRLWPPQHITDIAFGEAVHLVGYDVAYPAEDQNPSPGTTMTFTFYWQASSKPAEDYSMFLHLVPAAPTSEAAPTVQHDGPPVRLERPTYTWDNPSEVLISQPITLTLPDDINPGSYQLRIGLYNWETLVRLPITLAGEPVGEAYELVRFDISP</sequence>
<dbReference type="GO" id="GO:0005886">
    <property type="term" value="C:plasma membrane"/>
    <property type="evidence" value="ECO:0007669"/>
    <property type="project" value="UniProtKB-SubCell"/>
</dbReference>
<feature type="transmembrane region" description="Helical" evidence="8">
    <location>
        <begin position="297"/>
        <end position="317"/>
    </location>
</feature>
<dbReference type="PANTHER" id="PTHR33908:SF11">
    <property type="entry name" value="MEMBRANE PROTEIN"/>
    <property type="match status" value="1"/>
</dbReference>
<evidence type="ECO:0000256" key="5">
    <source>
        <dbReference type="ARBA" id="ARBA00022692"/>
    </source>
</evidence>
<feature type="transmembrane region" description="Helical" evidence="8">
    <location>
        <begin position="193"/>
        <end position="208"/>
    </location>
</feature>
<dbReference type="GO" id="GO:0016763">
    <property type="term" value="F:pentosyltransferase activity"/>
    <property type="evidence" value="ECO:0007669"/>
    <property type="project" value="TreeGrafter"/>
</dbReference>
<keyword evidence="2" id="KW-1003">Cell membrane</keyword>
<dbReference type="InterPro" id="IPR038731">
    <property type="entry name" value="RgtA/B/C-like"/>
</dbReference>
<evidence type="ECO:0000313" key="11">
    <source>
        <dbReference type="Proteomes" id="UP000594468"/>
    </source>
</evidence>
<evidence type="ECO:0000256" key="8">
    <source>
        <dbReference type="SAM" id="Phobius"/>
    </source>
</evidence>
<feature type="transmembrane region" description="Helical" evidence="8">
    <location>
        <begin position="12"/>
        <end position="30"/>
    </location>
</feature>
<evidence type="ECO:0000256" key="7">
    <source>
        <dbReference type="ARBA" id="ARBA00023136"/>
    </source>
</evidence>
<organism evidence="10 11">
    <name type="scientific">Phototrophicus methaneseepsis</name>
    <dbReference type="NCBI Taxonomy" id="2710758"/>
    <lineage>
        <taxon>Bacteria</taxon>
        <taxon>Bacillati</taxon>
        <taxon>Chloroflexota</taxon>
        <taxon>Candidatus Thermofontia</taxon>
        <taxon>Phototrophicales</taxon>
        <taxon>Phototrophicaceae</taxon>
        <taxon>Phototrophicus</taxon>
    </lineage>
</organism>
<keyword evidence="11" id="KW-1185">Reference proteome</keyword>
<dbReference type="EMBL" id="CP062983">
    <property type="protein sequence ID" value="QPC83557.1"/>
    <property type="molecule type" value="Genomic_DNA"/>
</dbReference>
<feature type="transmembrane region" description="Helical" evidence="8">
    <location>
        <begin position="357"/>
        <end position="376"/>
    </location>
</feature>
<dbReference type="PANTHER" id="PTHR33908">
    <property type="entry name" value="MANNOSYLTRANSFERASE YKCB-RELATED"/>
    <property type="match status" value="1"/>
</dbReference>